<dbReference type="PROSITE" id="PS50109">
    <property type="entry name" value="HIS_KIN"/>
    <property type="match status" value="1"/>
</dbReference>
<dbReference type="InterPro" id="IPR011712">
    <property type="entry name" value="Sig_transdc_His_kin_sub3_dim/P"/>
</dbReference>
<dbReference type="EMBL" id="AB733643">
    <property type="protein sequence ID" value="BAM76242.1"/>
    <property type="molecule type" value="Genomic_DNA"/>
</dbReference>
<evidence type="ECO:0000259" key="6">
    <source>
        <dbReference type="PROSITE" id="PS50109"/>
    </source>
</evidence>
<dbReference type="InterPro" id="IPR041664">
    <property type="entry name" value="AAA_16"/>
</dbReference>
<dbReference type="GO" id="GO:0005524">
    <property type="term" value="F:ATP binding"/>
    <property type="evidence" value="ECO:0007669"/>
    <property type="project" value="UniProtKB-KW"/>
</dbReference>
<dbReference type="PANTHER" id="PTHR16305:SF28">
    <property type="entry name" value="GUANYLATE CYCLASE DOMAIN-CONTAINING PROTEIN"/>
    <property type="match status" value="1"/>
</dbReference>
<dbReference type="SUPFAM" id="SSF52540">
    <property type="entry name" value="P-loop containing nucleoside triphosphate hydrolases"/>
    <property type="match status" value="1"/>
</dbReference>
<name>L8B2I8_9MICO</name>
<dbReference type="Gene3D" id="3.30.565.10">
    <property type="entry name" value="Histidine kinase-like ATPase, C-terminal domain"/>
    <property type="match status" value="1"/>
</dbReference>
<evidence type="ECO:0000256" key="3">
    <source>
        <dbReference type="ARBA" id="ARBA00022840"/>
    </source>
</evidence>
<evidence type="ECO:0000313" key="7">
    <source>
        <dbReference type="EMBL" id="BAM76242.1"/>
    </source>
</evidence>
<reference evidence="7" key="2">
    <citation type="journal article" date="2013" name="J. Biosci. Bioeng.">
        <title>Gene cluster and regulation system for 1,1-dichloro-2,2-bis(4-chlorophenyl)ethylene (DDE) degradation in Janibacter sp. TYM3221.</title>
        <authorList>
            <person name="Thi Nguyen P.A."/>
            <person name="Thi Trinh T.H."/>
            <person name="Fukumitsu Y."/>
            <person name="Shimodaira J."/>
            <person name="Miyauchi K."/>
            <person name="Tokuda M."/>
            <person name="Kasai D."/>
            <person name="Masai E."/>
            <person name="Fukuda M."/>
        </authorList>
    </citation>
    <scope>NUCLEOTIDE SEQUENCE</scope>
    <source>
        <strain evidence="7">TYM3221</strain>
    </source>
</reference>
<feature type="domain" description="Protein kinase" evidence="5">
    <location>
        <begin position="1"/>
        <end position="264"/>
    </location>
</feature>
<feature type="domain" description="Histidine kinase" evidence="6">
    <location>
        <begin position="1501"/>
        <end position="1587"/>
    </location>
</feature>
<dbReference type="Gene3D" id="1.25.40.10">
    <property type="entry name" value="Tetratricopeptide repeat domain"/>
    <property type="match status" value="2"/>
</dbReference>
<dbReference type="InterPro" id="IPR011009">
    <property type="entry name" value="Kinase-like_dom_sf"/>
</dbReference>
<dbReference type="InterPro" id="IPR027417">
    <property type="entry name" value="P-loop_NTPase"/>
</dbReference>
<keyword evidence="2 7" id="KW-0808">Transferase</keyword>
<dbReference type="GO" id="GO:0004016">
    <property type="term" value="F:adenylate cyclase activity"/>
    <property type="evidence" value="ECO:0007669"/>
    <property type="project" value="TreeGrafter"/>
</dbReference>
<gene>
    <name evidence="7" type="primary">bphS</name>
</gene>
<dbReference type="SUPFAM" id="SSF56112">
    <property type="entry name" value="Protein kinase-like (PK-like)"/>
    <property type="match status" value="1"/>
</dbReference>
<dbReference type="InterPro" id="IPR005467">
    <property type="entry name" value="His_kinase_dom"/>
</dbReference>
<evidence type="ECO:0000256" key="4">
    <source>
        <dbReference type="SAM" id="MobiDB-lite"/>
    </source>
</evidence>
<dbReference type="InterPro" id="IPR000719">
    <property type="entry name" value="Prot_kinase_dom"/>
</dbReference>
<dbReference type="Pfam" id="PF02518">
    <property type="entry name" value="HATPase_c"/>
    <property type="match status" value="1"/>
</dbReference>
<evidence type="ECO:0000256" key="1">
    <source>
        <dbReference type="ARBA" id="ARBA00022741"/>
    </source>
</evidence>
<dbReference type="SMART" id="SM00028">
    <property type="entry name" value="TPR"/>
    <property type="match status" value="2"/>
</dbReference>
<dbReference type="Pfam" id="PF13191">
    <property type="entry name" value="AAA_16"/>
    <property type="match status" value="1"/>
</dbReference>
<organism evidence="7">
    <name type="scientific">Janibacter sp. TYM3221</name>
    <dbReference type="NCBI Taxonomy" id="946335"/>
    <lineage>
        <taxon>Bacteria</taxon>
        <taxon>Bacillati</taxon>
        <taxon>Actinomycetota</taxon>
        <taxon>Actinomycetes</taxon>
        <taxon>Micrococcales</taxon>
        <taxon>Intrasporangiaceae</taxon>
        <taxon>Janibacter</taxon>
    </lineage>
</organism>
<dbReference type="Gene3D" id="1.10.510.10">
    <property type="entry name" value="Transferase(Phosphotransferase) domain 1"/>
    <property type="match status" value="1"/>
</dbReference>
<dbReference type="InterPro" id="IPR019734">
    <property type="entry name" value="TPR_rpt"/>
</dbReference>
<dbReference type="InterPro" id="IPR036890">
    <property type="entry name" value="HATPase_C_sf"/>
</dbReference>
<dbReference type="SMART" id="SM00387">
    <property type="entry name" value="HATPase_c"/>
    <property type="match status" value="1"/>
</dbReference>
<proteinExistence type="predicted"/>
<protein>
    <submittedName>
        <fullName evidence="7">Sensor kinase</fullName>
    </submittedName>
</protein>
<keyword evidence="1" id="KW-0547">Nucleotide-binding</keyword>
<feature type="region of interest" description="Disordered" evidence="4">
    <location>
        <begin position="155"/>
        <end position="178"/>
    </location>
</feature>
<dbReference type="GO" id="GO:0000155">
    <property type="term" value="F:phosphorelay sensor kinase activity"/>
    <property type="evidence" value="ECO:0007669"/>
    <property type="project" value="InterPro"/>
</dbReference>
<dbReference type="Gene3D" id="1.20.5.1930">
    <property type="match status" value="1"/>
</dbReference>
<dbReference type="GO" id="GO:0016020">
    <property type="term" value="C:membrane"/>
    <property type="evidence" value="ECO:0007669"/>
    <property type="project" value="InterPro"/>
</dbReference>
<dbReference type="InterPro" id="IPR003594">
    <property type="entry name" value="HATPase_dom"/>
</dbReference>
<dbReference type="Pfam" id="PF07730">
    <property type="entry name" value="HisKA_3"/>
    <property type="match status" value="1"/>
</dbReference>
<dbReference type="InterPro" id="IPR011990">
    <property type="entry name" value="TPR-like_helical_dom_sf"/>
</dbReference>
<keyword evidence="3" id="KW-0067">ATP-binding</keyword>
<dbReference type="SUPFAM" id="SSF55874">
    <property type="entry name" value="ATPase domain of HSP90 chaperone/DNA topoisomerase II/histidine kinase"/>
    <property type="match status" value="1"/>
</dbReference>
<dbReference type="GO" id="GO:0046983">
    <property type="term" value="F:protein dimerization activity"/>
    <property type="evidence" value="ECO:0007669"/>
    <property type="project" value="InterPro"/>
</dbReference>
<keyword evidence="2 7" id="KW-0418">Kinase</keyword>
<dbReference type="PANTHER" id="PTHR16305">
    <property type="entry name" value="TESTICULAR SOLUBLE ADENYLYL CYCLASE"/>
    <property type="match status" value="1"/>
</dbReference>
<accession>L8B2I8</accession>
<dbReference type="GO" id="GO:0005737">
    <property type="term" value="C:cytoplasm"/>
    <property type="evidence" value="ECO:0007669"/>
    <property type="project" value="TreeGrafter"/>
</dbReference>
<dbReference type="CDD" id="cd16917">
    <property type="entry name" value="HATPase_UhpB-NarQ-NarX-like"/>
    <property type="match status" value="1"/>
</dbReference>
<evidence type="ECO:0000259" key="5">
    <source>
        <dbReference type="PROSITE" id="PS50011"/>
    </source>
</evidence>
<dbReference type="PROSITE" id="PS50011">
    <property type="entry name" value="PROTEIN_KINASE_DOM"/>
    <property type="match status" value="1"/>
</dbReference>
<sequence>MGCVIELDTLEVLRESPGITTTLAVSANGRERFVVRRLELSRTWPWSRQWLEGDVEAIRRARLTNVVPTTIVDRGADHIDLVRPFVAGLDIREWSARQPHPTIEDQLQVMCTLFYALGRMHRLGIAHGGVTPTNIVLAESGELVLLDAGVTRAQLAAPSDPTDPPGPDAQDAQQARQHGTAGFTDDLFAAGMVLLESTAQINHTASVLRRVAPFGEGSPGLAQLLDLVGVAARLQPVFAKLLDPVPAMRYQSAEDVLGEIEALLATSSDAGPIDGPQHDSDRSMTAEEPLVGRDAELAALVACADRAGDGSGSVVCLSGPSGRGKSRLLDAVAEHAAERGTTVMRAGAFDQAPARPLGPFGGLFRDVVVHLNAHPSAAARVREGMGDLLPLVADQIPELAAAFADRRASRESDSPLADEPAPVGPAAIARLLLDVFTPEHPGLIVLDDCQWADDLTWRVLAKLAEFITAGADDGAASISLVFSCRAEAVQRVREWGVPDMEYVSLPPLSDADIERLIRSIYASVPDGVIPYVTQVSQGNPLEALLVCQGLVDSSVLGPTPDDWSAEGHAAAPSVLLSGLPRAPLSNPDSGGPDIFVSTRLSRLSTDAEQALHQAAVLGRRFSSQLLTRALSMAVLEVERCLDEVIRRGIVRRVAGGNRYEFEFAHDRLRDAVLHALTDEHRQALHLRAATALQDSMTARPDYDIAYHYARAGHPVAAVPFALRAGEAGLRRHALDVAESNLAIAEAGLASGGAGHADQDEARFRVYEGLGTVYMLRGNYDLAAKELVRAHELTGARTVADSVRVATLLGELAFKTGRFDVAAQWMQSSLDDLALPVPDNAWRAGVLALREATLLALGWSFGPLRAGRLFRVRGDIERLRLAARIHNRLVYEWWFIRSPIWVVWAILRGARFAKAAGSTRERTQALSTAAVIAGTAPILAPIALRLANRSLRLRERAGESWGIAQSHHLRGFVLYAANRYYEAIEAFDTAITALDIVGDRWEQVAAMWQKALCLGRLGRLHEAGTLARDTYLEAKRRGDRIGAGTALAIWVRYLPGDVGVETLMREIGETDPGDRHTLALLQAARARRLFHAEQYAHAMDAARQADELLIAPGIRNHFLAPILTSHLQILRLSLPAGSQWWTRERRLQAKVCDQILRRARRSALVFSGERPAVWREWAMTAFAAGHRRSGELILRAAARSARRTSARGELAACAFVAAVAGVTVRRGALAGVSWTQSCHDLGIRVDRGIVEAALSHDSTVGRSSIRHQALLDAVSSLVASDEVDEVLDTLRDAVFATTTARQVVITRNAAEAEPEKPRATAETAEMRVTERIVMPVLDDGDTAISVVAAFPLGEGEQHAPTLEVLAAVASGVIEREVLRHESMERIVAVQEAERGRIARDLHDEFSHLFAGAIGGLSTLQDSVDPAVRQTATEVREIVRQGIVVARSVAWSLRPSGLDDFGLVGCIEQYVEDFCGTFPIRVELTTTGQAPSLSPASATAVFRIVQEALTNVARHSGASEASVTLVCSQNSVRAVVEDNGSGFDVVPAGRLKSLGLIGARERAKLAGGRLSIESSSGHGTTILVEVPVR</sequence>
<dbReference type="SUPFAM" id="SSF48452">
    <property type="entry name" value="TPR-like"/>
    <property type="match status" value="1"/>
</dbReference>
<reference evidence="7" key="1">
    <citation type="submission" date="2012-07" db="EMBL/GenBank/DDBJ databases">
        <authorList>
            <person name="Nguyen A.T."/>
            <person name="Trinh H.T."/>
            <person name="Fukumitsu Y."/>
            <person name="Shimodaira J."/>
            <person name="Miyauchi K."/>
            <person name="Tokuda M."/>
            <person name="Kasai D."/>
            <person name="Masai E."/>
            <person name="Fukuda M."/>
        </authorList>
    </citation>
    <scope>NUCLEOTIDE SEQUENCE</scope>
    <source>
        <strain evidence="7">TYM3221</strain>
    </source>
</reference>
<evidence type="ECO:0000256" key="2">
    <source>
        <dbReference type="ARBA" id="ARBA00022777"/>
    </source>
</evidence>